<dbReference type="InterPro" id="IPR011055">
    <property type="entry name" value="Dup_hybrid_motif"/>
</dbReference>
<reference evidence="6" key="1">
    <citation type="submission" date="2016-10" db="EMBL/GenBank/DDBJ databases">
        <authorList>
            <person name="Varghese N."/>
            <person name="Submissions S."/>
        </authorList>
    </citation>
    <scope>NUCLEOTIDE SEQUENCE [LARGE SCALE GENOMIC DNA]</scope>
    <source>
        <strain evidence="6">CGMCC 4.3568</strain>
    </source>
</reference>
<evidence type="ECO:0000313" key="5">
    <source>
        <dbReference type="EMBL" id="SFB56534.1"/>
    </source>
</evidence>
<keyword evidence="1" id="KW-0175">Coiled coil</keyword>
<feature type="signal peptide" evidence="3">
    <location>
        <begin position="1"/>
        <end position="30"/>
    </location>
</feature>
<dbReference type="Gene3D" id="6.10.250.3150">
    <property type="match status" value="1"/>
</dbReference>
<evidence type="ECO:0000313" key="6">
    <source>
        <dbReference type="Proteomes" id="UP000243799"/>
    </source>
</evidence>
<dbReference type="CDD" id="cd12797">
    <property type="entry name" value="M23_peptidase"/>
    <property type="match status" value="1"/>
</dbReference>
<dbReference type="Pfam" id="PF01551">
    <property type="entry name" value="Peptidase_M23"/>
    <property type="match status" value="1"/>
</dbReference>
<dbReference type="PANTHER" id="PTHR21666:SF270">
    <property type="entry name" value="MUREIN HYDROLASE ACTIVATOR ENVC"/>
    <property type="match status" value="1"/>
</dbReference>
<feature type="region of interest" description="Disordered" evidence="2">
    <location>
        <begin position="23"/>
        <end position="43"/>
    </location>
</feature>
<sequence>MSPRRPFVRVAGAMSIVILPLTGSPGPAFATPPPPNPSDGELAEGRTAVQTAAEQVGVLASRVAAAGAALDAAQLELATKYDNVTVAQRQQKVTRETADAAQAAAESARVEVEAVGAHIQRAQRQVDKFAAASYRQGSAIGSISAYLGAESPKDLLARAELLNAVGGAELDALDTMSRALVDKANLSSAARAAFAEARTRQQQAEEAEAAATAAYETAVAAEAAAQNRAAELLSDQDELEQQLADARRSLAGLQGQRNTFDNWEDAQQATRQAPSQPTQDGESAALTPSPATSGTGQGPGRALAPTTGTITSTYGPRWGSIHYGLDIANSIGTPIVSVLDGRVISSGPASGFGLWVRVRHDNGVVTVYGHINETLVTVGQRVDVGQRIATVGSRGQSTGPHLHFEVHKGGRKIDPLLWLRSNGVSI</sequence>
<dbReference type="GO" id="GO:0004222">
    <property type="term" value="F:metalloendopeptidase activity"/>
    <property type="evidence" value="ECO:0007669"/>
    <property type="project" value="TreeGrafter"/>
</dbReference>
<dbReference type="InterPro" id="IPR016047">
    <property type="entry name" value="M23ase_b-sheet_dom"/>
</dbReference>
<evidence type="ECO:0000256" key="2">
    <source>
        <dbReference type="SAM" id="MobiDB-lite"/>
    </source>
</evidence>
<dbReference type="PANTHER" id="PTHR21666">
    <property type="entry name" value="PEPTIDASE-RELATED"/>
    <property type="match status" value="1"/>
</dbReference>
<dbReference type="AlphaFoldDB" id="A0A1I1C1K1"/>
<keyword evidence="3" id="KW-0732">Signal</keyword>
<feature type="compositionally biased region" description="Polar residues" evidence="2">
    <location>
        <begin position="266"/>
        <end position="281"/>
    </location>
</feature>
<accession>A0A1I1C1K1</accession>
<organism evidence="5 6">
    <name type="scientific">Amycolatopsis marina</name>
    <dbReference type="NCBI Taxonomy" id="490629"/>
    <lineage>
        <taxon>Bacteria</taxon>
        <taxon>Bacillati</taxon>
        <taxon>Actinomycetota</taxon>
        <taxon>Actinomycetes</taxon>
        <taxon>Pseudonocardiales</taxon>
        <taxon>Pseudonocardiaceae</taxon>
        <taxon>Amycolatopsis</taxon>
    </lineage>
</organism>
<feature type="chain" id="PRO_5017450016" evidence="3">
    <location>
        <begin position="31"/>
        <end position="426"/>
    </location>
</feature>
<dbReference type="InterPro" id="IPR050570">
    <property type="entry name" value="Cell_wall_metabolism_enzyme"/>
</dbReference>
<keyword evidence="5" id="KW-0378">Hydrolase</keyword>
<dbReference type="OrthoDB" id="1099523at2"/>
<gene>
    <name evidence="5" type="ORF">SAMN05216266_1206</name>
</gene>
<feature type="coiled-coil region" evidence="1">
    <location>
        <begin position="222"/>
        <end position="256"/>
    </location>
</feature>
<keyword evidence="6" id="KW-1185">Reference proteome</keyword>
<feature type="domain" description="M23ase beta-sheet core" evidence="4">
    <location>
        <begin position="321"/>
        <end position="415"/>
    </location>
</feature>
<dbReference type="SUPFAM" id="SSF51261">
    <property type="entry name" value="Duplicated hybrid motif"/>
    <property type="match status" value="1"/>
</dbReference>
<dbReference type="STRING" id="490629.SAMN05216266_1206"/>
<evidence type="ECO:0000256" key="1">
    <source>
        <dbReference type="SAM" id="Coils"/>
    </source>
</evidence>
<name>A0A1I1C1K1_9PSEU</name>
<feature type="region of interest" description="Disordered" evidence="2">
    <location>
        <begin position="266"/>
        <end position="309"/>
    </location>
</feature>
<evidence type="ECO:0000259" key="4">
    <source>
        <dbReference type="Pfam" id="PF01551"/>
    </source>
</evidence>
<dbReference type="Gene3D" id="2.70.70.10">
    <property type="entry name" value="Glucose Permease (Domain IIA)"/>
    <property type="match status" value="1"/>
</dbReference>
<protein>
    <submittedName>
        <fullName evidence="5">Murein DD-endopeptidase MepM and murein hydrolase activator NlpD, contain LysM domain</fullName>
    </submittedName>
</protein>
<proteinExistence type="predicted"/>
<dbReference type="Proteomes" id="UP000243799">
    <property type="component" value="Unassembled WGS sequence"/>
</dbReference>
<evidence type="ECO:0000256" key="3">
    <source>
        <dbReference type="SAM" id="SignalP"/>
    </source>
</evidence>
<dbReference type="EMBL" id="FOKG01000020">
    <property type="protein sequence ID" value="SFB56534.1"/>
    <property type="molecule type" value="Genomic_DNA"/>
</dbReference>